<dbReference type="AlphaFoldDB" id="A0A9N9I9N0"/>
<comment type="caution">
    <text evidence="1">The sequence shown here is derived from an EMBL/GenBank/DDBJ whole genome shotgun (WGS) entry which is preliminary data.</text>
</comment>
<sequence length="368" mass="43245">EQERATGYNSFEEVLAQKQIEQEKRLRQLELLKSYSGCLECGSWGVDAWSLLEETRLVCQPCLARQHWGINLSEWLENFLRLPVNKSCADKWLKDKEHLSNCACLETEARENYLLTSELLKKNEEKLKDCRCESSPKIRVESDSWTWCERCERSIKAARNGGGAEEEVEGVFEEGEKNQTNSDQKFEQTLQELENPNYAGEGFWSLPENPTTLEKSKYDICQKILAYQQKHKLTDKEIAQRINLTTGETEDILFCRIDYFTLDRLITYANELFELLEVKITKAQERNVSQLANGRKKRKDLNLSFGHDKQGISNELIRKLMNKLNEIPIMKPKKRHGNRDIYVWERIPYNNKKYLIVFWFKDDTDNHL</sequence>
<protein>
    <submittedName>
        <fullName evidence="1">15196_t:CDS:1</fullName>
    </submittedName>
</protein>
<feature type="non-terminal residue" evidence="1">
    <location>
        <position position="368"/>
    </location>
</feature>
<dbReference type="Proteomes" id="UP000789405">
    <property type="component" value="Unassembled WGS sequence"/>
</dbReference>
<proteinExistence type="predicted"/>
<dbReference type="Gene3D" id="1.10.260.40">
    <property type="entry name" value="lambda repressor-like DNA-binding domains"/>
    <property type="match status" value="1"/>
</dbReference>
<name>A0A9N9I9N0_9GLOM</name>
<dbReference type="GO" id="GO:0003677">
    <property type="term" value="F:DNA binding"/>
    <property type="evidence" value="ECO:0007669"/>
    <property type="project" value="InterPro"/>
</dbReference>
<organism evidence="1 2">
    <name type="scientific">Dentiscutata erythropus</name>
    <dbReference type="NCBI Taxonomy" id="1348616"/>
    <lineage>
        <taxon>Eukaryota</taxon>
        <taxon>Fungi</taxon>
        <taxon>Fungi incertae sedis</taxon>
        <taxon>Mucoromycota</taxon>
        <taxon>Glomeromycotina</taxon>
        <taxon>Glomeromycetes</taxon>
        <taxon>Diversisporales</taxon>
        <taxon>Gigasporaceae</taxon>
        <taxon>Dentiscutata</taxon>
    </lineage>
</organism>
<dbReference type="InterPro" id="IPR010982">
    <property type="entry name" value="Lambda_DNA-bd_dom_sf"/>
</dbReference>
<evidence type="ECO:0000313" key="1">
    <source>
        <dbReference type="EMBL" id="CAG8725888.1"/>
    </source>
</evidence>
<evidence type="ECO:0000313" key="2">
    <source>
        <dbReference type="Proteomes" id="UP000789405"/>
    </source>
</evidence>
<keyword evidence="2" id="KW-1185">Reference proteome</keyword>
<gene>
    <name evidence="1" type="ORF">DERYTH_LOCUS14713</name>
</gene>
<dbReference type="EMBL" id="CAJVPY010011302">
    <property type="protein sequence ID" value="CAG8725888.1"/>
    <property type="molecule type" value="Genomic_DNA"/>
</dbReference>
<dbReference type="OrthoDB" id="2418036at2759"/>
<reference evidence="1" key="1">
    <citation type="submission" date="2021-06" db="EMBL/GenBank/DDBJ databases">
        <authorList>
            <person name="Kallberg Y."/>
            <person name="Tangrot J."/>
            <person name="Rosling A."/>
        </authorList>
    </citation>
    <scope>NUCLEOTIDE SEQUENCE</scope>
    <source>
        <strain evidence="1">MA453B</strain>
    </source>
</reference>
<accession>A0A9N9I9N0</accession>